<keyword evidence="6" id="KW-0788">Thiol protease</keyword>
<feature type="transmembrane region" description="Helical" evidence="10">
    <location>
        <begin position="512"/>
        <end position="538"/>
    </location>
</feature>
<dbReference type="HOGENOM" id="CLU_000604_95_5_9"/>
<feature type="transmembrane region" description="Helical" evidence="10">
    <location>
        <begin position="661"/>
        <end position="685"/>
    </location>
</feature>
<evidence type="ECO:0000259" key="12">
    <source>
        <dbReference type="PROSITE" id="PS50929"/>
    </source>
</evidence>
<proteinExistence type="predicted"/>
<evidence type="ECO:0000256" key="10">
    <source>
        <dbReference type="SAM" id="Phobius"/>
    </source>
</evidence>
<dbReference type="InterPro" id="IPR036640">
    <property type="entry name" value="ABC1_TM_sf"/>
</dbReference>
<keyword evidence="3" id="KW-1003">Cell membrane</keyword>
<evidence type="ECO:0000256" key="6">
    <source>
        <dbReference type="ARBA" id="ARBA00022807"/>
    </source>
</evidence>
<dbReference type="GO" id="GO:0008234">
    <property type="term" value="F:cysteine-type peptidase activity"/>
    <property type="evidence" value="ECO:0007669"/>
    <property type="project" value="UniProtKB-KW"/>
</dbReference>
<dbReference type="PANTHER" id="PTHR24221:SF654">
    <property type="entry name" value="ATP-BINDING CASSETTE SUB-FAMILY B MEMBER 6"/>
    <property type="match status" value="1"/>
</dbReference>
<evidence type="ECO:0000256" key="4">
    <source>
        <dbReference type="ARBA" id="ARBA00022692"/>
    </source>
</evidence>
<evidence type="ECO:0000256" key="5">
    <source>
        <dbReference type="ARBA" id="ARBA00022741"/>
    </source>
</evidence>
<dbReference type="STRING" id="767817.Desgi_2846"/>
<dbReference type="GO" id="GO:0005886">
    <property type="term" value="C:plasma membrane"/>
    <property type="evidence" value="ECO:0007669"/>
    <property type="project" value="UniProtKB-SubCell"/>
</dbReference>
<evidence type="ECO:0000256" key="3">
    <source>
        <dbReference type="ARBA" id="ARBA00022475"/>
    </source>
</evidence>
<accession>R4KKZ5</accession>
<dbReference type="PROSITE" id="PS50929">
    <property type="entry name" value="ABC_TM1F"/>
    <property type="match status" value="1"/>
</dbReference>
<dbReference type="Pfam" id="PF00005">
    <property type="entry name" value="ABC_tran"/>
    <property type="match status" value="1"/>
</dbReference>
<feature type="domain" description="ABC transmembrane type-1" evidence="12">
    <location>
        <begin position="406"/>
        <end position="686"/>
    </location>
</feature>
<keyword evidence="2" id="KW-0813">Transport</keyword>
<dbReference type="InterPro" id="IPR011527">
    <property type="entry name" value="ABC1_TM_dom"/>
</dbReference>
<protein>
    <submittedName>
        <fullName evidence="13">NHLM bacteriocin system ABC transporter, ATP-binding protein</fullName>
    </submittedName>
</protein>
<dbReference type="NCBIfam" id="TIGR03797">
    <property type="entry name" value="NHLM_micro_ABC2"/>
    <property type="match status" value="1"/>
</dbReference>
<keyword evidence="6" id="KW-0645">Protease</keyword>
<organism evidence="13 14">
    <name type="scientific">Desulfoscipio gibsoniae DSM 7213</name>
    <dbReference type="NCBI Taxonomy" id="767817"/>
    <lineage>
        <taxon>Bacteria</taxon>
        <taxon>Bacillati</taxon>
        <taxon>Bacillota</taxon>
        <taxon>Clostridia</taxon>
        <taxon>Eubacteriales</taxon>
        <taxon>Desulfallaceae</taxon>
        <taxon>Desulfoscipio</taxon>
    </lineage>
</organism>
<dbReference type="Gene3D" id="3.40.50.300">
    <property type="entry name" value="P-loop containing nucleotide triphosphate hydrolases"/>
    <property type="match status" value="1"/>
</dbReference>
<dbReference type="OrthoDB" id="9771903at2"/>
<feature type="transmembrane region" description="Helical" evidence="10">
    <location>
        <begin position="624"/>
        <end position="649"/>
    </location>
</feature>
<dbReference type="Pfam" id="PF00664">
    <property type="entry name" value="ABC_membrane"/>
    <property type="match status" value="1"/>
</dbReference>
<feature type="transmembrane region" description="Helical" evidence="10">
    <location>
        <begin position="544"/>
        <end position="565"/>
    </location>
</feature>
<evidence type="ECO:0000256" key="2">
    <source>
        <dbReference type="ARBA" id="ARBA00022448"/>
    </source>
</evidence>
<keyword evidence="5" id="KW-0547">Nucleotide-binding</keyword>
<dbReference type="InterPro" id="IPR039421">
    <property type="entry name" value="Type_1_exporter"/>
</dbReference>
<keyword evidence="4 10" id="KW-0812">Transmembrane</keyword>
<evidence type="ECO:0000256" key="8">
    <source>
        <dbReference type="ARBA" id="ARBA00022989"/>
    </source>
</evidence>
<dbReference type="InterPro" id="IPR022515">
    <property type="entry name" value="NHPM_micro_ABC2"/>
</dbReference>
<gene>
    <name evidence="13" type="ORF">Desgi_2846</name>
</gene>
<dbReference type="PROSITE" id="PS00211">
    <property type="entry name" value="ABC_TRANSPORTER_1"/>
    <property type="match status" value="1"/>
</dbReference>
<evidence type="ECO:0000256" key="7">
    <source>
        <dbReference type="ARBA" id="ARBA00022840"/>
    </source>
</evidence>
<dbReference type="GO" id="GO:0034040">
    <property type="term" value="F:ATPase-coupled lipid transmembrane transporter activity"/>
    <property type="evidence" value="ECO:0007669"/>
    <property type="project" value="TreeGrafter"/>
</dbReference>
<evidence type="ECO:0000313" key="13">
    <source>
        <dbReference type="EMBL" id="AGL02247.1"/>
    </source>
</evidence>
<dbReference type="eggNOG" id="COG2274">
    <property type="taxonomic scope" value="Bacteria"/>
</dbReference>
<sequence>MSGNMEIFLREGTLLTFAANPSLLLDNPEHIWLVLEGTVRVYGVPLAGGAPSGKRIHLFDAGTGQALFGAKPEKDGNLGLMACGDFNARVLRLEKSKVDHLTPWLENWITSLSAGICRDVPPKHYEILQGGQEAAIWQDCFLRTREKVLWVKSKGALQFLGLPELPGIERDVFFPLAAVAWIFSPGNNTLEVLSTHDFIKEYSPWQSLAVFHRVVFQVIRRHMNRLELEERRRYISKRVRDREFVDKAIAQLTSAVQPERELPQDDDSDDPLLWACRKIGDSMGIKIVPPPVRAEKSRDPLGDLAKASHFRVRKVILKRNWWKQDNGPFLAYMEEDDRPVALIPVKDSNYVLYDPLEGGKQLLTNAMVRSLKPFGYVFYRPLPSHALTIWDLLAYVLSGRSKRDLVMLFLMGLAGGILGLVSPVANGLLFDTIIPEAQRSQLLVMAAFLLASAVAGASFQICQYVAMQRLEGKAGSALQSAVWDRLLNLPVSFFRNYTAGDLTQRANGINTILGTLSGASLGSIFAGIFSFVNLALLFYYSGRLALVAVGLVVLFLIIFIALSYWEIRYTRRLAELEGQISGLVSQIIGGMAKFRVAGAENRAFYLWSRAFAAQKKVSYQARQVSNYLLSFNAFYPVLTSMTLFAIIGLAREEFMSTGRFLAFNAAFSGFLGAMTGLTATVMEVMKVVPQYERSQPILKALPEVDEVKGDPGDLTGEIEASQLYFRYRKDDPLVLKNVSFHIRPGEFVAFVGPSGSGKSTLLRLLLGFETPESGAVYFDGQDLAGLNIQAVRRQMGVVLQNSQLRPGTIFDNITGSLPLTREDAWEAAAMAGLDQDIQQFPMGMHTVISMGSATLSGGQRQRILIARAIVGKPGIILFDEATSALDNRTQAVVSESLEKLNATRVVIAHRLSTIINADRIYVLEQGKIVESGTYSELINKEGLFAQLAKRQLA</sequence>
<dbReference type="FunFam" id="3.40.50.300:FF:000299">
    <property type="entry name" value="ABC transporter ATP-binding protein/permease"/>
    <property type="match status" value="1"/>
</dbReference>
<dbReference type="RefSeq" id="WP_006523570.1">
    <property type="nucleotide sequence ID" value="NC_021184.1"/>
</dbReference>
<reference evidence="13 14" key="1">
    <citation type="submission" date="2012-01" db="EMBL/GenBank/DDBJ databases">
        <title>Complete sequence of Desulfotomaculum gibsoniae DSM 7213.</title>
        <authorList>
            <consortium name="US DOE Joint Genome Institute"/>
            <person name="Lucas S."/>
            <person name="Han J."/>
            <person name="Lapidus A."/>
            <person name="Cheng J.-F."/>
            <person name="Goodwin L."/>
            <person name="Pitluck S."/>
            <person name="Peters L."/>
            <person name="Ovchinnikova G."/>
            <person name="Teshima H."/>
            <person name="Detter J.C."/>
            <person name="Han C."/>
            <person name="Tapia R."/>
            <person name="Land M."/>
            <person name="Hauser L."/>
            <person name="Kyrpides N."/>
            <person name="Ivanova N."/>
            <person name="Pagani I."/>
            <person name="Parshina S."/>
            <person name="Plugge C."/>
            <person name="Muyzer G."/>
            <person name="Kuever J."/>
            <person name="Ivanova A."/>
            <person name="Nazina T."/>
            <person name="Klenk H.-P."/>
            <person name="Brambilla E."/>
            <person name="Spring S."/>
            <person name="Stams A.F."/>
            <person name="Woyke T."/>
        </authorList>
    </citation>
    <scope>NUCLEOTIDE SEQUENCE [LARGE SCALE GENOMIC DNA]</scope>
    <source>
        <strain evidence="13 14">DSM 7213</strain>
    </source>
</reference>
<keyword evidence="6" id="KW-0378">Hydrolase</keyword>
<keyword evidence="9 10" id="KW-0472">Membrane</keyword>
<dbReference type="AlphaFoldDB" id="R4KKZ5"/>
<dbReference type="KEGG" id="dgi:Desgi_2846"/>
<dbReference type="Gene3D" id="1.20.1560.10">
    <property type="entry name" value="ABC transporter type 1, transmembrane domain"/>
    <property type="match status" value="1"/>
</dbReference>
<keyword evidence="7 13" id="KW-0067">ATP-binding</keyword>
<keyword evidence="8 10" id="KW-1133">Transmembrane helix</keyword>
<dbReference type="Proteomes" id="UP000013520">
    <property type="component" value="Chromosome"/>
</dbReference>
<comment type="subcellular location">
    <subcellularLocation>
        <location evidence="1">Cell membrane</location>
        <topology evidence="1">Multi-pass membrane protein</topology>
    </subcellularLocation>
</comment>
<keyword evidence="14" id="KW-1185">Reference proteome</keyword>
<feature type="transmembrane region" description="Helical" evidence="10">
    <location>
        <begin position="405"/>
        <end position="430"/>
    </location>
</feature>
<evidence type="ECO:0000313" key="14">
    <source>
        <dbReference type="Proteomes" id="UP000013520"/>
    </source>
</evidence>
<dbReference type="PANTHER" id="PTHR24221">
    <property type="entry name" value="ATP-BINDING CASSETTE SUB-FAMILY B"/>
    <property type="match status" value="1"/>
</dbReference>
<name>R4KKZ5_9FIRM</name>
<feature type="transmembrane region" description="Helical" evidence="10">
    <location>
        <begin position="442"/>
        <end position="466"/>
    </location>
</feature>
<dbReference type="InterPro" id="IPR003593">
    <property type="entry name" value="AAA+_ATPase"/>
</dbReference>
<evidence type="ECO:0000256" key="1">
    <source>
        <dbReference type="ARBA" id="ARBA00004651"/>
    </source>
</evidence>
<dbReference type="GO" id="GO:0016887">
    <property type="term" value="F:ATP hydrolysis activity"/>
    <property type="evidence" value="ECO:0007669"/>
    <property type="project" value="InterPro"/>
</dbReference>
<feature type="domain" description="ABC transporter" evidence="11">
    <location>
        <begin position="718"/>
        <end position="950"/>
    </location>
</feature>
<dbReference type="InterPro" id="IPR003439">
    <property type="entry name" value="ABC_transporter-like_ATP-bd"/>
</dbReference>
<evidence type="ECO:0000256" key="9">
    <source>
        <dbReference type="ARBA" id="ARBA00023136"/>
    </source>
</evidence>
<evidence type="ECO:0000259" key="11">
    <source>
        <dbReference type="PROSITE" id="PS50893"/>
    </source>
</evidence>
<dbReference type="InterPro" id="IPR017871">
    <property type="entry name" value="ABC_transporter-like_CS"/>
</dbReference>
<dbReference type="GO" id="GO:0140359">
    <property type="term" value="F:ABC-type transporter activity"/>
    <property type="evidence" value="ECO:0007669"/>
    <property type="project" value="InterPro"/>
</dbReference>
<dbReference type="GO" id="GO:0005524">
    <property type="term" value="F:ATP binding"/>
    <property type="evidence" value="ECO:0007669"/>
    <property type="project" value="UniProtKB-KW"/>
</dbReference>
<dbReference type="SUPFAM" id="SSF52540">
    <property type="entry name" value="P-loop containing nucleoside triphosphate hydrolases"/>
    <property type="match status" value="1"/>
</dbReference>
<dbReference type="EMBL" id="CP003273">
    <property type="protein sequence ID" value="AGL02247.1"/>
    <property type="molecule type" value="Genomic_DNA"/>
</dbReference>
<dbReference type="InterPro" id="IPR027417">
    <property type="entry name" value="P-loop_NTPase"/>
</dbReference>
<dbReference type="SMART" id="SM00382">
    <property type="entry name" value="AAA"/>
    <property type="match status" value="1"/>
</dbReference>
<dbReference type="PROSITE" id="PS50893">
    <property type="entry name" value="ABC_TRANSPORTER_2"/>
    <property type="match status" value="1"/>
</dbReference>
<dbReference type="SUPFAM" id="SSF90123">
    <property type="entry name" value="ABC transporter transmembrane region"/>
    <property type="match status" value="1"/>
</dbReference>